<evidence type="ECO:0000313" key="6">
    <source>
        <dbReference type="EMBL" id="MBC5769349.1"/>
    </source>
</evidence>
<dbReference type="Pfam" id="PF03486">
    <property type="entry name" value="HI0933_like"/>
    <property type="match status" value="1"/>
</dbReference>
<organism evidence="6 7">
    <name type="scientific">Dysosmobacter segnis</name>
    <dbReference type="NCBI Taxonomy" id="2763042"/>
    <lineage>
        <taxon>Bacteria</taxon>
        <taxon>Bacillati</taxon>
        <taxon>Bacillota</taxon>
        <taxon>Clostridia</taxon>
        <taxon>Eubacteriales</taxon>
        <taxon>Oscillospiraceae</taxon>
        <taxon>Dysosmobacter</taxon>
    </lineage>
</organism>
<dbReference type="InterPro" id="IPR036188">
    <property type="entry name" value="FAD/NAD-bd_sf"/>
</dbReference>
<protein>
    <submittedName>
        <fullName evidence="6">NAD(P)/FAD-dependent oxidoreductase</fullName>
    </submittedName>
</protein>
<dbReference type="InterPro" id="IPR055178">
    <property type="entry name" value="RsdA/BaiN/AoA(So)-like_dom"/>
</dbReference>
<dbReference type="InterPro" id="IPR023166">
    <property type="entry name" value="BaiN-like_dom_sf"/>
</dbReference>
<reference evidence="6" key="1">
    <citation type="submission" date="2020-08" db="EMBL/GenBank/DDBJ databases">
        <title>Genome public.</title>
        <authorList>
            <person name="Liu C."/>
            <person name="Sun Q."/>
        </authorList>
    </citation>
    <scope>NUCLEOTIDE SEQUENCE</scope>
    <source>
        <strain evidence="6">BX15</strain>
    </source>
</reference>
<dbReference type="Gene3D" id="1.10.8.260">
    <property type="entry name" value="HI0933 insert domain-like"/>
    <property type="match status" value="1"/>
</dbReference>
<comment type="cofactor">
    <cofactor evidence="1">
        <name>FAD</name>
        <dbReference type="ChEBI" id="CHEBI:57692"/>
    </cofactor>
</comment>
<evidence type="ECO:0000259" key="5">
    <source>
        <dbReference type="Pfam" id="PF22780"/>
    </source>
</evidence>
<dbReference type="Gene3D" id="3.50.50.60">
    <property type="entry name" value="FAD/NAD(P)-binding domain"/>
    <property type="match status" value="1"/>
</dbReference>
<dbReference type="SUPFAM" id="SSF51905">
    <property type="entry name" value="FAD/NAD(P)-binding domain"/>
    <property type="match status" value="1"/>
</dbReference>
<keyword evidence="7" id="KW-1185">Reference proteome</keyword>
<feature type="domain" description="RsdA/BaiN/AoA(So)-like insert" evidence="5">
    <location>
        <begin position="186"/>
        <end position="345"/>
    </location>
</feature>
<name>A0A923MHI5_9FIRM</name>
<dbReference type="AlphaFoldDB" id="A0A923MHI5"/>
<comment type="caution">
    <text evidence="6">The sequence shown here is derived from an EMBL/GenBank/DDBJ whole genome shotgun (WGS) entry which is preliminary data.</text>
</comment>
<evidence type="ECO:0000259" key="4">
    <source>
        <dbReference type="Pfam" id="PF03486"/>
    </source>
</evidence>
<gene>
    <name evidence="6" type="ORF">H8Z83_03185</name>
</gene>
<dbReference type="InterPro" id="IPR057661">
    <property type="entry name" value="RsdA/BaiN/AoA(So)_Rossmann"/>
</dbReference>
<dbReference type="InterPro" id="IPR004792">
    <property type="entry name" value="BaiN-like"/>
</dbReference>
<dbReference type="Gene3D" id="2.40.30.10">
    <property type="entry name" value="Translation factors"/>
    <property type="match status" value="1"/>
</dbReference>
<dbReference type="Pfam" id="PF22780">
    <property type="entry name" value="HI0933_like_1st"/>
    <property type="match status" value="1"/>
</dbReference>
<dbReference type="PRINTS" id="PR00368">
    <property type="entry name" value="FADPNR"/>
</dbReference>
<dbReference type="EMBL" id="JACOQI010000002">
    <property type="protein sequence ID" value="MBC5769349.1"/>
    <property type="molecule type" value="Genomic_DNA"/>
</dbReference>
<keyword evidence="2" id="KW-0285">Flavoprotein</keyword>
<dbReference type="PANTHER" id="PTHR42887">
    <property type="entry name" value="OS12G0638800 PROTEIN"/>
    <property type="match status" value="1"/>
</dbReference>
<accession>A0A923MHI5</accession>
<dbReference type="Proteomes" id="UP000620327">
    <property type="component" value="Unassembled WGS sequence"/>
</dbReference>
<evidence type="ECO:0000313" key="7">
    <source>
        <dbReference type="Proteomes" id="UP000620327"/>
    </source>
</evidence>
<keyword evidence="3" id="KW-0274">FAD</keyword>
<proteinExistence type="predicted"/>
<dbReference type="SUPFAM" id="SSF160996">
    <property type="entry name" value="HI0933 insert domain-like"/>
    <property type="match status" value="1"/>
</dbReference>
<dbReference type="RefSeq" id="WP_187013722.1">
    <property type="nucleotide sequence ID" value="NZ_JACOQI010000002.1"/>
</dbReference>
<dbReference type="PANTHER" id="PTHR42887:SF2">
    <property type="entry name" value="OS12G0638800 PROTEIN"/>
    <property type="match status" value="1"/>
</dbReference>
<dbReference type="PRINTS" id="PR00411">
    <property type="entry name" value="PNDRDTASEI"/>
</dbReference>
<feature type="domain" description="RsdA/BaiN/AoA(So)-like Rossmann fold-like" evidence="4">
    <location>
        <begin position="2"/>
        <end position="397"/>
    </location>
</feature>
<evidence type="ECO:0000256" key="2">
    <source>
        <dbReference type="ARBA" id="ARBA00022630"/>
    </source>
</evidence>
<evidence type="ECO:0000256" key="1">
    <source>
        <dbReference type="ARBA" id="ARBA00001974"/>
    </source>
</evidence>
<dbReference type="NCBIfam" id="TIGR00275">
    <property type="entry name" value="aminoacetone oxidase family FAD-binding enzyme"/>
    <property type="match status" value="1"/>
</dbReference>
<evidence type="ECO:0000256" key="3">
    <source>
        <dbReference type="ARBA" id="ARBA00022827"/>
    </source>
</evidence>
<sequence length="403" mass="42503">MNVIVIGGGASGLMAAITAAKGGHSVTLLERQARVGRKLLSTGNGRCNLTNLNMGLPYYHGQDAAFIRPAFEALSLDATLDFFHGLGLLTTAEDNGRVYPYSDQAGSVVDVLRFAADAAGVMTRAGFEVTGLKKTKRGFTVLSAEETLPADRVIVCCGGMAGGKLGGTRSGYELLQSLGHSVTKLYPALVQIKTDNTFVKALKGVRANADLRLCRNRDAVSASRGEVQFTDFGVSGPAVFELSRAAATEKGPLTLHIDLLPQLSTPEIEELLRRRLSSMPELTTENLLAGVLHNRLGRTVLRYAGYGLTDPVASLSPADLRKIAGAAKDFALPVVSVLGFDGAQVTAGGIRTAEFDPKTLQSRLVPGLYAAGEVLDIDGDCGGYNLQWAWSSGYLAGLLKSGT</sequence>